<dbReference type="InterPro" id="IPR047700">
    <property type="entry name" value="NrtS-like"/>
</dbReference>
<evidence type="ECO:0000256" key="1">
    <source>
        <dbReference type="SAM" id="Phobius"/>
    </source>
</evidence>
<protein>
    <submittedName>
        <fullName evidence="2">Nitrate/nitrite transporter NrtS</fullName>
    </submittedName>
</protein>
<keyword evidence="1" id="KW-0472">Membrane</keyword>
<gene>
    <name evidence="2" type="primary">nrtS</name>
    <name evidence="2" type="ORF">IQ230_20990</name>
</gene>
<keyword evidence="3" id="KW-1185">Reference proteome</keyword>
<reference evidence="2 3" key="1">
    <citation type="submission" date="2020-10" db="EMBL/GenBank/DDBJ databases">
        <authorList>
            <person name="Castelo-Branco R."/>
            <person name="Eusebio N."/>
            <person name="Adriana R."/>
            <person name="Vieira A."/>
            <person name="Brugerolle De Fraissinette N."/>
            <person name="Rezende De Castro R."/>
            <person name="Schneider M.P."/>
            <person name="Vasconcelos V."/>
            <person name="Leao P.N."/>
        </authorList>
    </citation>
    <scope>NUCLEOTIDE SEQUENCE [LARGE SCALE GENOMIC DNA]</scope>
    <source>
        <strain evidence="2 3">LEGE 06123</strain>
    </source>
</reference>
<accession>A0ABR9UWU2</accession>
<keyword evidence="1" id="KW-0812">Transmembrane</keyword>
<dbReference type="RefSeq" id="WP_193934195.1">
    <property type="nucleotide sequence ID" value="NZ_CAWPMZ010000103.1"/>
</dbReference>
<evidence type="ECO:0000313" key="3">
    <source>
        <dbReference type="Proteomes" id="UP000651156"/>
    </source>
</evidence>
<evidence type="ECO:0000313" key="2">
    <source>
        <dbReference type="EMBL" id="MBE9192783.1"/>
    </source>
</evidence>
<name>A0ABR9UWU2_9CHRO</name>
<dbReference type="Proteomes" id="UP000651156">
    <property type="component" value="Unassembled WGS sequence"/>
</dbReference>
<feature type="transmembrane region" description="Helical" evidence="1">
    <location>
        <begin position="20"/>
        <end position="38"/>
    </location>
</feature>
<proteinExistence type="predicted"/>
<organism evidence="2 3">
    <name type="scientific">Gloeocapsopsis crepidinum LEGE 06123</name>
    <dbReference type="NCBI Taxonomy" id="588587"/>
    <lineage>
        <taxon>Bacteria</taxon>
        <taxon>Bacillati</taxon>
        <taxon>Cyanobacteriota</taxon>
        <taxon>Cyanophyceae</taxon>
        <taxon>Oscillatoriophycideae</taxon>
        <taxon>Chroococcales</taxon>
        <taxon>Chroococcaceae</taxon>
        <taxon>Gloeocapsopsis</taxon>
    </lineage>
</organism>
<sequence length="76" mass="8677">MKFLRGYLVSLVNPKFMPIAFKVAVTIGSLLFVINHGAAFIQGKMTRDRWISAILTYLVPYFVNIHGQYISSSRRL</sequence>
<feature type="transmembrane region" description="Helical" evidence="1">
    <location>
        <begin position="50"/>
        <end position="70"/>
    </location>
</feature>
<dbReference type="EMBL" id="JADEWN010000065">
    <property type="protein sequence ID" value="MBE9192783.1"/>
    <property type="molecule type" value="Genomic_DNA"/>
</dbReference>
<keyword evidence="1" id="KW-1133">Transmembrane helix</keyword>
<dbReference type="NCBIfam" id="NF038050">
    <property type="entry name" value="NrtS"/>
    <property type="match status" value="1"/>
</dbReference>
<comment type="caution">
    <text evidence="2">The sequence shown here is derived from an EMBL/GenBank/DDBJ whole genome shotgun (WGS) entry which is preliminary data.</text>
</comment>